<keyword evidence="7" id="KW-0132">Cell division</keyword>
<evidence type="ECO:0000313" key="9">
    <source>
        <dbReference type="EMBL" id="UUX49093.1"/>
    </source>
</evidence>
<dbReference type="GO" id="GO:0009252">
    <property type="term" value="P:peptidoglycan biosynthetic process"/>
    <property type="evidence" value="ECO:0007669"/>
    <property type="project" value="UniProtKB-UniRule"/>
</dbReference>
<evidence type="ECO:0000259" key="8">
    <source>
        <dbReference type="Pfam" id="PF08245"/>
    </source>
</evidence>
<evidence type="ECO:0000256" key="5">
    <source>
        <dbReference type="ARBA" id="ARBA00022741"/>
    </source>
</evidence>
<dbReference type="Gene3D" id="3.40.1190.10">
    <property type="entry name" value="Mur-like, catalytic domain"/>
    <property type="match status" value="1"/>
</dbReference>
<dbReference type="NCBIfam" id="TIGR01087">
    <property type="entry name" value="murD"/>
    <property type="match status" value="1"/>
</dbReference>
<evidence type="ECO:0000256" key="1">
    <source>
        <dbReference type="ARBA" id="ARBA00004496"/>
    </source>
</evidence>
<reference evidence="9" key="1">
    <citation type="submission" date="2022-08" db="EMBL/GenBank/DDBJ databases">
        <title>Nisaea acidiphila sp. nov., isolated from a marine algal debris and emended description of the genus Nisaea Urios et al. 2008.</title>
        <authorList>
            <person name="Kwon K."/>
        </authorList>
    </citation>
    <scope>NUCLEOTIDE SEQUENCE</scope>
    <source>
        <strain evidence="9">MEBiC11861</strain>
    </source>
</reference>
<keyword evidence="7" id="KW-0573">Peptidoglycan synthesis</keyword>
<keyword evidence="7" id="KW-0131">Cell cycle</keyword>
<protein>
    <recommendedName>
        <fullName evidence="7">UDP-N-acetylmuramoylalanine--D-glutamate ligase</fullName>
        <ecNumber evidence="7">6.3.2.9</ecNumber>
    </recommendedName>
    <alternativeName>
        <fullName evidence="7">D-glutamic acid-adding enzyme</fullName>
    </alternativeName>
    <alternativeName>
        <fullName evidence="7">UDP-N-acetylmuramoyl-L-alanyl-D-glutamate synthetase</fullName>
    </alternativeName>
</protein>
<dbReference type="SUPFAM" id="SSF51984">
    <property type="entry name" value="MurCD N-terminal domain"/>
    <property type="match status" value="1"/>
</dbReference>
<evidence type="ECO:0000256" key="2">
    <source>
        <dbReference type="ARBA" id="ARBA00004752"/>
    </source>
</evidence>
<comment type="subcellular location">
    <subcellularLocation>
        <location evidence="1 7">Cytoplasm</location>
    </subcellularLocation>
</comment>
<keyword evidence="7" id="KW-0961">Cell wall biogenesis/degradation</keyword>
<dbReference type="HAMAP" id="MF_00639">
    <property type="entry name" value="MurD"/>
    <property type="match status" value="1"/>
</dbReference>
<dbReference type="Pfam" id="PF08245">
    <property type="entry name" value="Mur_ligase_M"/>
    <property type="match status" value="1"/>
</dbReference>
<keyword evidence="3 7" id="KW-0963">Cytoplasm</keyword>
<dbReference type="GO" id="GO:0008764">
    <property type="term" value="F:UDP-N-acetylmuramoylalanine-D-glutamate ligase activity"/>
    <property type="evidence" value="ECO:0007669"/>
    <property type="project" value="UniProtKB-UniRule"/>
</dbReference>
<organism evidence="9 10">
    <name type="scientific">Nisaea acidiphila</name>
    <dbReference type="NCBI Taxonomy" id="1862145"/>
    <lineage>
        <taxon>Bacteria</taxon>
        <taxon>Pseudomonadati</taxon>
        <taxon>Pseudomonadota</taxon>
        <taxon>Alphaproteobacteria</taxon>
        <taxon>Rhodospirillales</taxon>
        <taxon>Thalassobaculaceae</taxon>
        <taxon>Nisaea</taxon>
    </lineage>
</organism>
<dbReference type="SUPFAM" id="SSF53623">
    <property type="entry name" value="MurD-like peptide ligases, catalytic domain"/>
    <property type="match status" value="1"/>
</dbReference>
<dbReference type="Gene3D" id="3.40.50.720">
    <property type="entry name" value="NAD(P)-binding Rossmann-like Domain"/>
    <property type="match status" value="1"/>
</dbReference>
<dbReference type="GO" id="GO:0051301">
    <property type="term" value="P:cell division"/>
    <property type="evidence" value="ECO:0007669"/>
    <property type="project" value="UniProtKB-KW"/>
</dbReference>
<dbReference type="Pfam" id="PF21799">
    <property type="entry name" value="MurD-like_N"/>
    <property type="match status" value="1"/>
</dbReference>
<comment type="function">
    <text evidence="7">Cell wall formation. Catalyzes the addition of glutamate to the nucleotide precursor UDP-N-acetylmuramoyl-L-alanine (UMA).</text>
</comment>
<gene>
    <name evidence="7 9" type="primary">murD</name>
    <name evidence="9" type="ORF">NUH88_17010</name>
</gene>
<evidence type="ECO:0000256" key="4">
    <source>
        <dbReference type="ARBA" id="ARBA00022598"/>
    </source>
</evidence>
<dbReference type="AlphaFoldDB" id="A0A9J7AUL3"/>
<dbReference type="GO" id="GO:0005524">
    <property type="term" value="F:ATP binding"/>
    <property type="evidence" value="ECO:0007669"/>
    <property type="project" value="UniProtKB-UniRule"/>
</dbReference>
<keyword evidence="4 7" id="KW-0436">Ligase</keyword>
<dbReference type="GO" id="GO:0005737">
    <property type="term" value="C:cytoplasm"/>
    <property type="evidence" value="ECO:0007669"/>
    <property type="project" value="UniProtKB-SubCell"/>
</dbReference>
<keyword evidence="5 7" id="KW-0547">Nucleotide-binding</keyword>
<feature type="domain" description="Mur ligase central" evidence="8">
    <location>
        <begin position="115"/>
        <end position="292"/>
    </location>
</feature>
<evidence type="ECO:0000313" key="10">
    <source>
        <dbReference type="Proteomes" id="UP001060336"/>
    </source>
</evidence>
<feature type="binding site" evidence="7">
    <location>
        <begin position="117"/>
        <end position="123"/>
    </location>
    <ligand>
        <name>ATP</name>
        <dbReference type="ChEBI" id="CHEBI:30616"/>
    </ligand>
</feature>
<name>A0A9J7AUL3_9PROT</name>
<dbReference type="Gene3D" id="3.90.190.20">
    <property type="entry name" value="Mur ligase, C-terminal domain"/>
    <property type="match status" value="1"/>
</dbReference>
<comment type="catalytic activity">
    <reaction evidence="7">
        <text>UDP-N-acetyl-alpha-D-muramoyl-L-alanine + D-glutamate + ATP = UDP-N-acetyl-alpha-D-muramoyl-L-alanyl-D-glutamate + ADP + phosphate + H(+)</text>
        <dbReference type="Rhea" id="RHEA:16429"/>
        <dbReference type="ChEBI" id="CHEBI:15378"/>
        <dbReference type="ChEBI" id="CHEBI:29986"/>
        <dbReference type="ChEBI" id="CHEBI:30616"/>
        <dbReference type="ChEBI" id="CHEBI:43474"/>
        <dbReference type="ChEBI" id="CHEBI:83898"/>
        <dbReference type="ChEBI" id="CHEBI:83900"/>
        <dbReference type="ChEBI" id="CHEBI:456216"/>
        <dbReference type="EC" id="6.3.2.9"/>
    </reaction>
</comment>
<keyword evidence="10" id="KW-1185">Reference proteome</keyword>
<dbReference type="InterPro" id="IPR005762">
    <property type="entry name" value="MurD"/>
</dbReference>
<evidence type="ECO:0000256" key="7">
    <source>
        <dbReference type="HAMAP-Rule" id="MF_00639"/>
    </source>
</evidence>
<dbReference type="InterPro" id="IPR036615">
    <property type="entry name" value="Mur_ligase_C_dom_sf"/>
</dbReference>
<keyword evidence="6 7" id="KW-0067">ATP-binding</keyword>
<dbReference type="InterPro" id="IPR036565">
    <property type="entry name" value="Mur-like_cat_sf"/>
</dbReference>
<dbReference type="Proteomes" id="UP001060336">
    <property type="component" value="Chromosome"/>
</dbReference>
<evidence type="ECO:0000256" key="6">
    <source>
        <dbReference type="ARBA" id="ARBA00022840"/>
    </source>
</evidence>
<dbReference type="PANTHER" id="PTHR43692:SF1">
    <property type="entry name" value="UDP-N-ACETYLMURAMOYLALANINE--D-GLUTAMATE LIGASE"/>
    <property type="match status" value="1"/>
</dbReference>
<dbReference type="GO" id="GO:0071555">
    <property type="term" value="P:cell wall organization"/>
    <property type="evidence" value="ECO:0007669"/>
    <property type="project" value="UniProtKB-KW"/>
</dbReference>
<accession>A0A9J7AUL3</accession>
<comment type="similarity">
    <text evidence="7">Belongs to the MurCDEF family.</text>
</comment>
<proteinExistence type="inferred from homology"/>
<dbReference type="SUPFAM" id="SSF53244">
    <property type="entry name" value="MurD-like peptide ligases, peptide-binding domain"/>
    <property type="match status" value="1"/>
</dbReference>
<sequence length="462" mass="48620">MIPCHSKSGKRIFVMGLGLSGLATVEALVEGGAHVTAWDDRAERRASAGRRDAIVAAPESVDWAEFDYLVLSPGIPHTHPEPHPAAAAAEEAGVPIIGDVELLLAECPDANIVAITGTNGKSTTTALIGHIFETAGKRSQVGGNLGTPVLSFEPLGADGTYILELSSYQLELTPSLAPEIAILLNISPDHLDRHGGLKGYIEAKTRIFAKQGAEDTAIVGIDDADAAAIADKLETQAPKLIRISGKDNAAADLRYSGSSLVACGNPVLSLVPAKTLPGDHNHQNAAAAFAACRAAGVDAAVIAEAMFSFPGLAHRQELVTERDGIRYVNDSKATNADASERALGCYEPIYWIAGGRAKEGGITPLKPYFARIRHAFLIGESAKSFGETLGKAVPHSECGTLDKAVDAAHSLAKKEHLPGATLLLSPAAASFDQFDSFEQRGDRFRDQVLRLTEIDDSGEARS</sequence>
<dbReference type="KEGG" id="naci:NUH88_17010"/>
<dbReference type="RefSeq" id="WP_257767594.1">
    <property type="nucleotide sequence ID" value="NZ_CP102480.1"/>
</dbReference>
<dbReference type="PANTHER" id="PTHR43692">
    <property type="entry name" value="UDP-N-ACETYLMURAMOYLALANINE--D-GLUTAMATE LIGASE"/>
    <property type="match status" value="1"/>
</dbReference>
<comment type="pathway">
    <text evidence="2 7">Cell wall biogenesis; peptidoglycan biosynthesis.</text>
</comment>
<dbReference type="EMBL" id="CP102480">
    <property type="protein sequence ID" value="UUX49093.1"/>
    <property type="molecule type" value="Genomic_DNA"/>
</dbReference>
<dbReference type="EC" id="6.3.2.9" evidence="7"/>
<keyword evidence="7" id="KW-0133">Cell shape</keyword>
<dbReference type="InterPro" id="IPR013221">
    <property type="entry name" value="Mur_ligase_cen"/>
</dbReference>
<dbReference type="GO" id="GO:0008360">
    <property type="term" value="P:regulation of cell shape"/>
    <property type="evidence" value="ECO:0007669"/>
    <property type="project" value="UniProtKB-KW"/>
</dbReference>
<evidence type="ECO:0000256" key="3">
    <source>
        <dbReference type="ARBA" id="ARBA00022490"/>
    </source>
</evidence>